<evidence type="ECO:0000256" key="4">
    <source>
        <dbReference type="ARBA" id="ARBA00022448"/>
    </source>
</evidence>
<dbReference type="GO" id="GO:0009288">
    <property type="term" value="C:bacterial-type flagellum"/>
    <property type="evidence" value="ECO:0007669"/>
    <property type="project" value="InterPro"/>
</dbReference>
<dbReference type="PANTHER" id="PTHR34982">
    <property type="entry name" value="YOP PROTEINS TRANSLOCATION PROTEIN L"/>
    <property type="match status" value="1"/>
</dbReference>
<gene>
    <name evidence="11" type="ORF">MNBD_GAMMA06-113</name>
</gene>
<dbReference type="Pfam" id="PF02108">
    <property type="entry name" value="FliH"/>
    <property type="match status" value="1"/>
</dbReference>
<dbReference type="EMBL" id="UOFD01000072">
    <property type="protein sequence ID" value="VAW54130.1"/>
    <property type="molecule type" value="Genomic_DNA"/>
</dbReference>
<comment type="subcellular location">
    <subcellularLocation>
        <location evidence="2">Cytoplasm</location>
    </subcellularLocation>
</comment>
<evidence type="ECO:0000256" key="6">
    <source>
        <dbReference type="ARBA" id="ARBA00022795"/>
    </source>
</evidence>
<dbReference type="PANTHER" id="PTHR34982:SF1">
    <property type="entry name" value="FLAGELLAR ASSEMBLY PROTEIN FLIH"/>
    <property type="match status" value="1"/>
</dbReference>
<organism evidence="11">
    <name type="scientific">hydrothermal vent metagenome</name>
    <dbReference type="NCBI Taxonomy" id="652676"/>
    <lineage>
        <taxon>unclassified sequences</taxon>
        <taxon>metagenomes</taxon>
        <taxon>ecological metagenomes</taxon>
    </lineage>
</organism>
<keyword evidence="4" id="KW-0813">Transport</keyword>
<accession>A0A3B0WNH0</accession>
<comment type="similarity">
    <text evidence="3">Belongs to the FliH family.</text>
</comment>
<dbReference type="PRINTS" id="PR01003">
    <property type="entry name" value="FLGFLIH"/>
</dbReference>
<evidence type="ECO:0000259" key="10">
    <source>
        <dbReference type="Pfam" id="PF02108"/>
    </source>
</evidence>
<feature type="compositionally biased region" description="Basic and acidic residues" evidence="9">
    <location>
        <begin position="14"/>
        <end position="23"/>
    </location>
</feature>
<dbReference type="GO" id="GO:0044781">
    <property type="term" value="P:bacterial-type flagellum organization"/>
    <property type="evidence" value="ECO:0007669"/>
    <property type="project" value="UniProtKB-KW"/>
</dbReference>
<sequence>MSSIVNHQTGKNDNPLERDKALESNKPWKNCKPWRAPKLDESNANNYDFKLVNPDNITHREQQEKIRQQSYEKSYAKGYMEGLTQGQQEIQQQVKNLSSVIATLVMPLSGLDNHVVDELAQLSMSVARQMVRRELKASPDEIVAVVREALHLLPAVIAEITLELHPEDAKIIRKNLAHTEAASQWNIVEDVLLTRGGCRVSNSTSRIDASVEKRMNAVIVEVMGGERKMDYRDDN</sequence>
<dbReference type="GO" id="GO:0005829">
    <property type="term" value="C:cytosol"/>
    <property type="evidence" value="ECO:0007669"/>
    <property type="project" value="TreeGrafter"/>
</dbReference>
<dbReference type="InterPro" id="IPR051472">
    <property type="entry name" value="T3SS_Stator/FliH"/>
</dbReference>
<reference evidence="11" key="1">
    <citation type="submission" date="2018-06" db="EMBL/GenBank/DDBJ databases">
        <authorList>
            <person name="Zhirakovskaya E."/>
        </authorList>
    </citation>
    <scope>NUCLEOTIDE SEQUENCE</scope>
</reference>
<name>A0A3B0WNH0_9ZZZZ</name>
<keyword evidence="6" id="KW-1005">Bacterial flagellum biogenesis</keyword>
<dbReference type="GO" id="GO:0071973">
    <property type="term" value="P:bacterial-type flagellum-dependent cell motility"/>
    <property type="evidence" value="ECO:0007669"/>
    <property type="project" value="InterPro"/>
</dbReference>
<dbReference type="GO" id="GO:0003774">
    <property type="term" value="F:cytoskeletal motor activity"/>
    <property type="evidence" value="ECO:0007669"/>
    <property type="project" value="InterPro"/>
</dbReference>
<evidence type="ECO:0000256" key="7">
    <source>
        <dbReference type="ARBA" id="ARBA00022927"/>
    </source>
</evidence>
<feature type="compositionally biased region" description="Polar residues" evidence="9">
    <location>
        <begin position="1"/>
        <end position="12"/>
    </location>
</feature>
<feature type="domain" description="Flagellar assembly protein FliH/Type III secretion system HrpE" evidence="10">
    <location>
        <begin position="91"/>
        <end position="217"/>
    </location>
</feature>
<evidence type="ECO:0000313" key="11">
    <source>
        <dbReference type="EMBL" id="VAW54130.1"/>
    </source>
</evidence>
<dbReference type="AlphaFoldDB" id="A0A3B0WNH0"/>
<comment type="function">
    <text evidence="1">Needed for flagellar regrowth and assembly.</text>
</comment>
<keyword evidence="8" id="KW-1006">Bacterial flagellum protein export</keyword>
<keyword evidence="5" id="KW-0963">Cytoplasm</keyword>
<evidence type="ECO:0000256" key="5">
    <source>
        <dbReference type="ARBA" id="ARBA00022490"/>
    </source>
</evidence>
<evidence type="ECO:0000256" key="1">
    <source>
        <dbReference type="ARBA" id="ARBA00003041"/>
    </source>
</evidence>
<evidence type="ECO:0000256" key="8">
    <source>
        <dbReference type="ARBA" id="ARBA00023225"/>
    </source>
</evidence>
<proteinExistence type="inferred from homology"/>
<evidence type="ECO:0000256" key="3">
    <source>
        <dbReference type="ARBA" id="ARBA00006602"/>
    </source>
</evidence>
<dbReference type="InterPro" id="IPR018035">
    <property type="entry name" value="Flagellar_FliH/T3SS_HrpE"/>
</dbReference>
<dbReference type="GO" id="GO:0015031">
    <property type="term" value="P:protein transport"/>
    <property type="evidence" value="ECO:0007669"/>
    <property type="project" value="UniProtKB-KW"/>
</dbReference>
<evidence type="ECO:0000256" key="9">
    <source>
        <dbReference type="SAM" id="MobiDB-lite"/>
    </source>
</evidence>
<feature type="region of interest" description="Disordered" evidence="9">
    <location>
        <begin position="1"/>
        <end position="39"/>
    </location>
</feature>
<keyword evidence="7" id="KW-0653">Protein transport</keyword>
<evidence type="ECO:0000256" key="2">
    <source>
        <dbReference type="ARBA" id="ARBA00004496"/>
    </source>
</evidence>
<dbReference type="InterPro" id="IPR000563">
    <property type="entry name" value="Flag_FliH"/>
</dbReference>
<protein>
    <recommendedName>
        <fullName evidence="10">Flagellar assembly protein FliH/Type III secretion system HrpE domain-containing protein</fullName>
    </recommendedName>
</protein>